<protein>
    <recommendedName>
        <fullName evidence="15">Proton pump-interactor 1</fullName>
    </recommendedName>
</protein>
<feature type="compositionally biased region" description="Polar residues" evidence="11">
    <location>
        <begin position="257"/>
        <end position="270"/>
    </location>
</feature>
<dbReference type="GO" id="GO:0005789">
    <property type="term" value="C:endoplasmic reticulum membrane"/>
    <property type="evidence" value="ECO:0007669"/>
    <property type="project" value="UniProtKB-SubCell"/>
</dbReference>
<dbReference type="Proteomes" id="UP000030645">
    <property type="component" value="Unassembled WGS sequence"/>
</dbReference>
<feature type="compositionally biased region" description="Polar residues" evidence="11">
    <location>
        <begin position="206"/>
        <end position="215"/>
    </location>
</feature>
<sequence length="1262" mass="140140">MTTDIDVSNHNHGEVRESEEVEVVVVANNGGEQRSGFDVVGPTQDLLPKSNGNKDDVDGSYVFVTGHDDGDDLVESDLANDNNKPVEEFQVEEKNNVGRDTKVSGSADEFNSPPSQVADDGQVQEGGEDIQESDIAVKNSDEQGLAEDVEKDQESDIGVEKDTNYNDDDDDDDNVVNDNTDQEVEMPEESLNQIPLEVSRDDPNQEDPSTVSSCLESEIKPDTVIEEMTISGDNGDGFPDVHEKDDEASQCLDVHENQNGSSENVESVPSSGEIGDSLPDGHGQDDATRSVEEDVHEHQVAQNTEIGQQSSPTALDWSKEHNLETTSTAEGDKTLETGVANGPLFEQIGESSPAGFAHESLLETAVGTEQDGPPTALDNEKLSSFSEGVPVEEFKGDDGESLGEHSLKTPSSTGVDKTLETAVFKGPLLEQNGEDLPPGLAQESLSETAVVTEQIGPSENSESLTSSSICSYVALESGQSLPTKDVTSEIDTGESNQESIENPDDSCPVETQNCPVMNDAESKCAANGVISNPESCGASNGGEEKASADAIDVESAISNTSLECGDNQHMSNTSIELESEVDNALNDKDSGIAADGDLDFEHVGKELKSTCQEAECFEGKQTDETPKSVQENLGGQNVDIDGNQKDEEASTTLPDNTLEGQNAAVEGGKRLLYLIKIPRFDDGNLREQIEHTKVQVEERTKSREAIYAEVQKQRVIHKECSDKVQACLTEEKAARDSFKSTRQRLDSVQSVIDKVKNAQSVGDIQEKIRSMKNRIEHETLPLKEEKHIIREIEQLQQQCKHISSNVGKQGEVLQALDQKDQIEEHSKVLRKELDSQREKLTKAEEVTQTAKKKSKVENEKLNELVYQFRDANDVRQEAYAHLQSLKKQQYERIPSKMFEYVKAIANKHFWRYKDALSAAQKLALSGDKEQLQHLCNDQLETVMELWNRNDDFRREYMIYNTRSTLRRLRTLDGRSLGPDEAPPVIPDAIVINNRATKDNSVSLTKIPEQEKQYVPAKDEKLDDAKSGAKVVERENQTAKTKKPAKLASLSGTRPVTISGEDERKEEAREEEKEEEEEEEEQPRRSKEEEELARKAEELRKEEEAAKLKEQRKLEERAKAKEAMERKKRIAEKAQTRAAIKAQKEAEEKEKEREKRARKKEKKKANGIETRNEDGIECAPTPSSEIPSNGAQPESEKPATVMKRPQKAQQFTKQSRTRSVAMPPPLRNRGKTRMQPWMWVTLAVAIVLALFFCWPSFMQWFGF</sequence>
<feature type="compositionally biased region" description="Basic and acidic residues" evidence="11">
    <location>
        <begin position="1007"/>
        <end position="1036"/>
    </location>
</feature>
<dbReference type="PANTHER" id="PTHR32219:SF3">
    <property type="entry name" value="CALPONIN-LIKE DOMAIN PROTEIN"/>
    <property type="match status" value="1"/>
</dbReference>
<dbReference type="GO" id="GO:0005886">
    <property type="term" value="C:plasma membrane"/>
    <property type="evidence" value="ECO:0007669"/>
    <property type="project" value="UniProtKB-SubCell"/>
</dbReference>
<comment type="subcellular location">
    <subcellularLocation>
        <location evidence="1">Cell membrane</location>
        <topology evidence="1">Single-pass membrane protein</topology>
    </subcellularLocation>
    <subcellularLocation>
        <location evidence="2">Endoplasmic reticulum membrane</location>
        <topology evidence="2">Single-pass membrane protein</topology>
    </subcellularLocation>
</comment>
<evidence type="ECO:0000256" key="4">
    <source>
        <dbReference type="ARBA" id="ARBA00022692"/>
    </source>
</evidence>
<keyword evidence="4 12" id="KW-0812">Transmembrane</keyword>
<feature type="compositionally biased region" description="Basic and acidic residues" evidence="11">
    <location>
        <begin position="84"/>
        <end position="102"/>
    </location>
</feature>
<evidence type="ECO:0000256" key="10">
    <source>
        <dbReference type="SAM" id="Coils"/>
    </source>
</evidence>
<keyword evidence="14" id="KW-1185">Reference proteome</keyword>
<feature type="compositionally biased region" description="Acidic residues" evidence="11">
    <location>
        <begin position="1071"/>
        <end position="1080"/>
    </location>
</feature>
<feature type="compositionally biased region" description="Basic and acidic residues" evidence="11">
    <location>
        <begin position="1163"/>
        <end position="1173"/>
    </location>
</feature>
<evidence type="ECO:0000256" key="7">
    <source>
        <dbReference type="ARBA" id="ARBA00023054"/>
    </source>
</evidence>
<feature type="region of interest" description="Disordered" evidence="11">
    <location>
        <begin position="482"/>
        <end position="514"/>
    </location>
</feature>
<feature type="compositionally biased region" description="Basic and acidic residues" evidence="11">
    <location>
        <begin position="392"/>
        <end position="407"/>
    </location>
</feature>
<evidence type="ECO:0000256" key="6">
    <source>
        <dbReference type="ARBA" id="ARBA00022989"/>
    </source>
</evidence>
<feature type="compositionally biased region" description="Polar residues" evidence="11">
    <location>
        <begin position="650"/>
        <end position="659"/>
    </location>
</feature>
<dbReference type="STRING" id="981085.W9QWD1"/>
<feature type="compositionally biased region" description="Polar residues" evidence="11">
    <location>
        <begin position="300"/>
        <end position="313"/>
    </location>
</feature>
<evidence type="ECO:0000313" key="13">
    <source>
        <dbReference type="EMBL" id="EXB56248.1"/>
    </source>
</evidence>
<feature type="compositionally biased region" description="Polar residues" evidence="11">
    <location>
        <begin position="1206"/>
        <end position="1217"/>
    </location>
</feature>
<evidence type="ECO:0000313" key="14">
    <source>
        <dbReference type="Proteomes" id="UP000030645"/>
    </source>
</evidence>
<keyword evidence="3" id="KW-1003">Cell membrane</keyword>
<evidence type="ECO:0000256" key="2">
    <source>
        <dbReference type="ARBA" id="ARBA00004389"/>
    </source>
</evidence>
<keyword evidence="5" id="KW-0256">Endoplasmic reticulum</keyword>
<evidence type="ECO:0000256" key="12">
    <source>
        <dbReference type="SAM" id="Phobius"/>
    </source>
</evidence>
<evidence type="ECO:0000256" key="11">
    <source>
        <dbReference type="SAM" id="MobiDB-lite"/>
    </source>
</evidence>
<keyword evidence="6 12" id="KW-1133">Transmembrane helix</keyword>
<feature type="coiled-coil region" evidence="10">
    <location>
        <begin position="819"/>
        <end position="853"/>
    </location>
</feature>
<evidence type="ECO:0008006" key="15">
    <source>
        <dbReference type="Google" id="ProtNLM"/>
    </source>
</evidence>
<evidence type="ECO:0000256" key="1">
    <source>
        <dbReference type="ARBA" id="ARBA00004162"/>
    </source>
</evidence>
<name>W9QWD1_9ROSA</name>
<feature type="region of interest" description="Disordered" evidence="11">
    <location>
        <begin position="1006"/>
        <end position="1228"/>
    </location>
</feature>
<dbReference type="PANTHER" id="PTHR32219">
    <property type="entry name" value="RNA-BINDING PROTEIN YLMH-RELATED"/>
    <property type="match status" value="1"/>
</dbReference>
<feature type="compositionally biased region" description="Polar residues" evidence="11">
    <location>
        <begin position="489"/>
        <end position="500"/>
    </location>
</feature>
<feature type="compositionally biased region" description="Basic and acidic residues" evidence="11">
    <location>
        <begin position="1060"/>
        <end position="1070"/>
    </location>
</feature>
<feature type="transmembrane region" description="Helical" evidence="12">
    <location>
        <begin position="1236"/>
        <end position="1256"/>
    </location>
</feature>
<proteinExistence type="inferred from homology"/>
<evidence type="ECO:0000256" key="8">
    <source>
        <dbReference type="ARBA" id="ARBA00023136"/>
    </source>
</evidence>
<keyword evidence="7 10" id="KW-0175">Coiled coil</keyword>
<evidence type="ECO:0000256" key="3">
    <source>
        <dbReference type="ARBA" id="ARBA00022475"/>
    </source>
</evidence>
<evidence type="ECO:0000256" key="5">
    <source>
        <dbReference type="ARBA" id="ARBA00022824"/>
    </source>
</evidence>
<dbReference type="EMBL" id="KE344284">
    <property type="protein sequence ID" value="EXB56248.1"/>
    <property type="molecule type" value="Genomic_DNA"/>
</dbReference>
<dbReference type="eggNOG" id="ENOG502QPUC">
    <property type="taxonomic scope" value="Eukaryota"/>
</dbReference>
<feature type="compositionally biased region" description="Acidic residues" evidence="11">
    <location>
        <begin position="165"/>
        <end position="188"/>
    </location>
</feature>
<feature type="compositionally biased region" description="Basic and acidic residues" evidence="11">
    <location>
        <begin position="152"/>
        <end position="164"/>
    </location>
</feature>
<accession>W9QWD1</accession>
<feature type="compositionally biased region" description="Basic and acidic residues" evidence="11">
    <location>
        <begin position="282"/>
        <end position="299"/>
    </location>
</feature>
<feature type="compositionally biased region" description="Basic and acidic residues" evidence="11">
    <location>
        <begin position="1141"/>
        <end position="1154"/>
    </location>
</feature>
<feature type="compositionally biased region" description="Basic and acidic residues" evidence="11">
    <location>
        <begin position="1081"/>
        <end position="1134"/>
    </location>
</feature>
<feature type="region of interest" description="Disordered" evidence="11">
    <location>
        <begin position="32"/>
        <end position="414"/>
    </location>
</feature>
<comment type="similarity">
    <text evidence="9">Belongs to the plant Proton pump-interactor protein family.</text>
</comment>
<dbReference type="InterPro" id="IPR055282">
    <property type="entry name" value="PPI1-4"/>
</dbReference>
<dbReference type="AlphaFoldDB" id="W9QWD1"/>
<feature type="region of interest" description="Disordered" evidence="11">
    <location>
        <begin position="618"/>
        <end position="659"/>
    </location>
</feature>
<keyword evidence="8 12" id="KW-0472">Membrane</keyword>
<organism evidence="13 14">
    <name type="scientific">Morus notabilis</name>
    <dbReference type="NCBI Taxonomy" id="981085"/>
    <lineage>
        <taxon>Eukaryota</taxon>
        <taxon>Viridiplantae</taxon>
        <taxon>Streptophyta</taxon>
        <taxon>Embryophyta</taxon>
        <taxon>Tracheophyta</taxon>
        <taxon>Spermatophyta</taxon>
        <taxon>Magnoliopsida</taxon>
        <taxon>eudicotyledons</taxon>
        <taxon>Gunneridae</taxon>
        <taxon>Pentapetalae</taxon>
        <taxon>rosids</taxon>
        <taxon>fabids</taxon>
        <taxon>Rosales</taxon>
        <taxon>Moraceae</taxon>
        <taxon>Moreae</taxon>
        <taxon>Morus</taxon>
    </lineage>
</organism>
<feature type="compositionally biased region" description="Polar residues" evidence="11">
    <location>
        <begin position="1180"/>
        <end position="1191"/>
    </location>
</feature>
<gene>
    <name evidence="13" type="ORF">L484_024785</name>
</gene>
<evidence type="ECO:0000256" key="9">
    <source>
        <dbReference type="ARBA" id="ARBA00038080"/>
    </source>
</evidence>
<reference evidence="14" key="1">
    <citation type="submission" date="2013-01" db="EMBL/GenBank/DDBJ databases">
        <title>Draft Genome Sequence of a Mulberry Tree, Morus notabilis C.K. Schneid.</title>
        <authorList>
            <person name="He N."/>
            <person name="Zhao S."/>
        </authorList>
    </citation>
    <scope>NUCLEOTIDE SEQUENCE</scope>
</reference>